<sequence>MSFSDSETSSHGGDYKTFRQVSRDRLLYEMLQTSNPGDSRSPWKEFPFVRYKAAKLDGDSMTSFRELVPTKLAAAVWDQITTYKSSIRNFPQTETCELLIVDRSVDQIAPVIHEWTYDAMCHDLLNLEGNKYVHEEGTNENKLRLMMVYAAVYPEKFEGDKALKLMQLRACHKLTAKLRREVVLGTTSLDDPSQYITVYNSLLVFSLDVPQKLKSLSEKELSVDDIKI</sequence>
<comment type="similarity">
    <text evidence="1">Belongs to the STXBP/unc-18/SEC1 family.</text>
</comment>
<evidence type="ECO:0000313" key="3">
    <source>
        <dbReference type="Proteomes" id="UP001289374"/>
    </source>
</evidence>
<dbReference type="Gene3D" id="3.40.50.1910">
    <property type="match status" value="1"/>
</dbReference>
<dbReference type="GO" id="GO:0016192">
    <property type="term" value="P:vesicle-mediated transport"/>
    <property type="evidence" value="ECO:0007669"/>
    <property type="project" value="InterPro"/>
</dbReference>
<dbReference type="InterPro" id="IPR027482">
    <property type="entry name" value="Sec1-like_dom2"/>
</dbReference>
<dbReference type="EMBL" id="JACGWL010000008">
    <property type="protein sequence ID" value="KAK4397369.1"/>
    <property type="molecule type" value="Genomic_DNA"/>
</dbReference>
<dbReference type="SUPFAM" id="SSF56815">
    <property type="entry name" value="Sec1/munc18-like (SM) proteins"/>
    <property type="match status" value="1"/>
</dbReference>
<proteinExistence type="inferred from homology"/>
<reference evidence="2" key="2">
    <citation type="journal article" date="2024" name="Plant">
        <title>Genomic evolution and insights into agronomic trait innovations of Sesamum species.</title>
        <authorList>
            <person name="Miao H."/>
            <person name="Wang L."/>
            <person name="Qu L."/>
            <person name="Liu H."/>
            <person name="Sun Y."/>
            <person name="Le M."/>
            <person name="Wang Q."/>
            <person name="Wei S."/>
            <person name="Zheng Y."/>
            <person name="Lin W."/>
            <person name="Duan Y."/>
            <person name="Cao H."/>
            <person name="Xiong S."/>
            <person name="Wang X."/>
            <person name="Wei L."/>
            <person name="Li C."/>
            <person name="Ma Q."/>
            <person name="Ju M."/>
            <person name="Zhao R."/>
            <person name="Li G."/>
            <person name="Mu C."/>
            <person name="Tian Q."/>
            <person name="Mei H."/>
            <person name="Zhang T."/>
            <person name="Gao T."/>
            <person name="Zhang H."/>
        </authorList>
    </citation>
    <scope>NUCLEOTIDE SEQUENCE</scope>
    <source>
        <strain evidence="2">K16</strain>
    </source>
</reference>
<organism evidence="2 3">
    <name type="scientific">Sesamum angolense</name>
    <dbReference type="NCBI Taxonomy" id="2727404"/>
    <lineage>
        <taxon>Eukaryota</taxon>
        <taxon>Viridiplantae</taxon>
        <taxon>Streptophyta</taxon>
        <taxon>Embryophyta</taxon>
        <taxon>Tracheophyta</taxon>
        <taxon>Spermatophyta</taxon>
        <taxon>Magnoliopsida</taxon>
        <taxon>eudicotyledons</taxon>
        <taxon>Gunneridae</taxon>
        <taxon>Pentapetalae</taxon>
        <taxon>asterids</taxon>
        <taxon>lamiids</taxon>
        <taxon>Lamiales</taxon>
        <taxon>Pedaliaceae</taxon>
        <taxon>Sesamum</taxon>
    </lineage>
</organism>
<dbReference type="Pfam" id="PF00995">
    <property type="entry name" value="Sec1"/>
    <property type="match status" value="1"/>
</dbReference>
<dbReference type="InterPro" id="IPR036045">
    <property type="entry name" value="Sec1-like_sf"/>
</dbReference>
<evidence type="ECO:0000313" key="2">
    <source>
        <dbReference type="EMBL" id="KAK4397369.1"/>
    </source>
</evidence>
<dbReference type="Proteomes" id="UP001289374">
    <property type="component" value="Unassembled WGS sequence"/>
</dbReference>
<keyword evidence="3" id="KW-1185">Reference proteome</keyword>
<comment type="caution">
    <text evidence="2">The sequence shown here is derived from an EMBL/GenBank/DDBJ whole genome shotgun (WGS) entry which is preliminary data.</text>
</comment>
<evidence type="ECO:0000256" key="1">
    <source>
        <dbReference type="ARBA" id="ARBA00009884"/>
    </source>
</evidence>
<dbReference type="InterPro" id="IPR001619">
    <property type="entry name" value="Sec1-like"/>
</dbReference>
<dbReference type="PANTHER" id="PTHR11679">
    <property type="entry name" value="VESICLE PROTEIN SORTING-ASSOCIATED"/>
    <property type="match status" value="1"/>
</dbReference>
<gene>
    <name evidence="2" type="ORF">Sango_1573500</name>
</gene>
<accession>A0AAE2BTN0</accession>
<dbReference type="AlphaFoldDB" id="A0AAE2BTN0"/>
<protein>
    <submittedName>
        <fullName evidence="2">Protein transport Sec1b</fullName>
    </submittedName>
</protein>
<reference evidence="2" key="1">
    <citation type="submission" date="2020-06" db="EMBL/GenBank/DDBJ databases">
        <authorList>
            <person name="Li T."/>
            <person name="Hu X."/>
            <person name="Zhang T."/>
            <person name="Song X."/>
            <person name="Zhang H."/>
            <person name="Dai N."/>
            <person name="Sheng W."/>
            <person name="Hou X."/>
            <person name="Wei L."/>
        </authorList>
    </citation>
    <scope>NUCLEOTIDE SEQUENCE</scope>
    <source>
        <strain evidence="2">K16</strain>
        <tissue evidence="2">Leaf</tissue>
    </source>
</reference>
<name>A0AAE2BTN0_9LAMI</name>